<dbReference type="InterPro" id="IPR009875">
    <property type="entry name" value="PilZ_domain"/>
</dbReference>
<evidence type="ECO:0000259" key="1">
    <source>
        <dbReference type="Pfam" id="PF07238"/>
    </source>
</evidence>
<name>A0ABU3NQ20_9CHLR</name>
<comment type="caution">
    <text evidence="2">The sequence shown here is derived from an EMBL/GenBank/DDBJ whole genome shotgun (WGS) entry which is preliminary data.</text>
</comment>
<gene>
    <name evidence="2" type="ORF">QYE77_06540</name>
</gene>
<accession>A0ABU3NQ20</accession>
<keyword evidence="3" id="KW-1185">Reference proteome</keyword>
<evidence type="ECO:0000313" key="2">
    <source>
        <dbReference type="EMBL" id="MDT8897921.1"/>
    </source>
</evidence>
<reference evidence="2 3" key="1">
    <citation type="submission" date="2023-07" db="EMBL/GenBank/DDBJ databases">
        <title>Novel species of Thermanaerothrix with wide hydrolytic capabilities.</title>
        <authorList>
            <person name="Zayulina K.S."/>
            <person name="Podosokorskaya O.A."/>
            <person name="Elcheninov A.G."/>
        </authorList>
    </citation>
    <scope>NUCLEOTIDE SEQUENCE [LARGE SCALE GENOMIC DNA]</scope>
    <source>
        <strain evidence="2 3">4228-RoL</strain>
    </source>
</reference>
<dbReference type="EMBL" id="JAUHMF010000001">
    <property type="protein sequence ID" value="MDT8897921.1"/>
    <property type="molecule type" value="Genomic_DNA"/>
</dbReference>
<dbReference type="Proteomes" id="UP001254165">
    <property type="component" value="Unassembled WGS sequence"/>
</dbReference>
<organism evidence="2 3">
    <name type="scientific">Thermanaerothrix solaris</name>
    <dbReference type="NCBI Taxonomy" id="3058434"/>
    <lineage>
        <taxon>Bacteria</taxon>
        <taxon>Bacillati</taxon>
        <taxon>Chloroflexota</taxon>
        <taxon>Anaerolineae</taxon>
        <taxon>Anaerolineales</taxon>
        <taxon>Anaerolineaceae</taxon>
        <taxon>Thermanaerothrix</taxon>
    </lineage>
</organism>
<protein>
    <submittedName>
        <fullName evidence="2">PilZ domain-containing protein</fullName>
    </submittedName>
</protein>
<dbReference type="SUPFAM" id="SSF141371">
    <property type="entry name" value="PilZ domain-like"/>
    <property type="match status" value="1"/>
</dbReference>
<feature type="domain" description="PilZ" evidence="1">
    <location>
        <begin position="13"/>
        <end position="92"/>
    </location>
</feature>
<proteinExistence type="predicted"/>
<dbReference type="Pfam" id="PF07238">
    <property type="entry name" value="PilZ"/>
    <property type="match status" value="1"/>
</dbReference>
<dbReference type="Gene3D" id="2.40.10.220">
    <property type="entry name" value="predicted glycosyltransferase like domains"/>
    <property type="match status" value="1"/>
</dbReference>
<dbReference type="RefSeq" id="WP_315624572.1">
    <property type="nucleotide sequence ID" value="NZ_JAUHMF010000001.1"/>
</dbReference>
<evidence type="ECO:0000313" key="3">
    <source>
        <dbReference type="Proteomes" id="UP001254165"/>
    </source>
</evidence>
<sequence>MPVVGLGDARRANRIDWERPVQIIAPILAAAKTINVSAVGMLLLTAADAALNVGDEVALEVPHLDASDPLIVHGRVVRLERAPDFLRVAVDFT</sequence>